<evidence type="ECO:0000256" key="1">
    <source>
        <dbReference type="SAM" id="Phobius"/>
    </source>
</evidence>
<reference evidence="2" key="1">
    <citation type="submission" date="2021-06" db="EMBL/GenBank/DDBJ databases">
        <authorList>
            <person name="Hodson N. C."/>
            <person name="Mongue J. A."/>
            <person name="Jaron S. K."/>
        </authorList>
    </citation>
    <scope>NUCLEOTIDE SEQUENCE</scope>
</reference>
<keyword evidence="1" id="KW-1133">Transmembrane helix</keyword>
<dbReference type="AlphaFoldDB" id="A0A8J2LM03"/>
<gene>
    <name evidence="2" type="ORF">AFUS01_LOCUS42262</name>
</gene>
<protein>
    <submittedName>
        <fullName evidence="2">Uncharacterized protein</fullName>
    </submittedName>
</protein>
<organism evidence="2 3">
    <name type="scientific">Allacma fusca</name>
    <dbReference type="NCBI Taxonomy" id="39272"/>
    <lineage>
        <taxon>Eukaryota</taxon>
        <taxon>Metazoa</taxon>
        <taxon>Ecdysozoa</taxon>
        <taxon>Arthropoda</taxon>
        <taxon>Hexapoda</taxon>
        <taxon>Collembola</taxon>
        <taxon>Symphypleona</taxon>
        <taxon>Sminthuridae</taxon>
        <taxon>Allacma</taxon>
    </lineage>
</organism>
<name>A0A8J2LM03_9HEXA</name>
<dbReference type="EMBL" id="CAJVCH010565841">
    <property type="protein sequence ID" value="CAG7832582.1"/>
    <property type="molecule type" value="Genomic_DNA"/>
</dbReference>
<keyword evidence="1" id="KW-0472">Membrane</keyword>
<dbReference type="Proteomes" id="UP000708208">
    <property type="component" value="Unassembled WGS sequence"/>
</dbReference>
<keyword evidence="3" id="KW-1185">Reference proteome</keyword>
<sequence length="82" mass="9678">MHSTELEDNSYTAMGHPIPVYYLMVYLYRFVYYIIKREREVASYQYPSLAVVWTCPADAKLANSALWGSIHWSWELSRSTIH</sequence>
<comment type="caution">
    <text evidence="2">The sequence shown here is derived from an EMBL/GenBank/DDBJ whole genome shotgun (WGS) entry which is preliminary data.</text>
</comment>
<feature type="transmembrane region" description="Helical" evidence="1">
    <location>
        <begin position="18"/>
        <end position="35"/>
    </location>
</feature>
<proteinExistence type="predicted"/>
<accession>A0A8J2LM03</accession>
<evidence type="ECO:0000313" key="3">
    <source>
        <dbReference type="Proteomes" id="UP000708208"/>
    </source>
</evidence>
<keyword evidence="1" id="KW-0812">Transmembrane</keyword>
<evidence type="ECO:0000313" key="2">
    <source>
        <dbReference type="EMBL" id="CAG7832582.1"/>
    </source>
</evidence>